<keyword evidence="2" id="KW-0238">DNA-binding</keyword>
<dbReference type="PANTHER" id="PTHR34215">
    <property type="entry name" value="BLL0784 PROTEIN"/>
    <property type="match status" value="1"/>
</dbReference>
<feature type="domain" description="YlxR" evidence="1">
    <location>
        <begin position="8"/>
        <end position="80"/>
    </location>
</feature>
<dbReference type="RefSeq" id="WP_004636300.1">
    <property type="nucleotide sequence ID" value="NZ_CAJHJL010000001.1"/>
</dbReference>
<dbReference type="EMBL" id="CP041626">
    <property type="protein sequence ID" value="QDO91379.1"/>
    <property type="molecule type" value="Genomic_DNA"/>
</dbReference>
<dbReference type="CDD" id="cd00279">
    <property type="entry name" value="YlxR"/>
    <property type="match status" value="1"/>
</dbReference>
<dbReference type="SUPFAM" id="SSF64376">
    <property type="entry name" value="YlxR-like"/>
    <property type="match status" value="1"/>
</dbReference>
<dbReference type="Gene3D" id="3.30.1230.10">
    <property type="entry name" value="YlxR-like"/>
    <property type="match status" value="1"/>
</dbReference>
<dbReference type="EMBL" id="MUYF01000003">
    <property type="protein sequence ID" value="OOL80808.1"/>
    <property type="molecule type" value="Genomic_DNA"/>
</dbReference>
<protein>
    <submittedName>
        <fullName evidence="2">DNA-binding protein</fullName>
    </submittedName>
    <submittedName>
        <fullName evidence="3">YlxR family protein</fullName>
    </submittedName>
</protein>
<evidence type="ECO:0000313" key="4">
    <source>
        <dbReference type="EMBL" id="RAN63067.1"/>
    </source>
</evidence>
<evidence type="ECO:0000313" key="6">
    <source>
        <dbReference type="Proteomes" id="UP000249099"/>
    </source>
</evidence>
<dbReference type="KEGG" id="dpm:FNV33_04645"/>
<evidence type="ECO:0000313" key="2">
    <source>
        <dbReference type="EMBL" id="OOL80808.1"/>
    </source>
</evidence>
<organism evidence="2 5">
    <name type="scientific">Dolosigranulum pigrum</name>
    <dbReference type="NCBI Taxonomy" id="29394"/>
    <lineage>
        <taxon>Bacteria</taxon>
        <taxon>Bacillati</taxon>
        <taxon>Bacillota</taxon>
        <taxon>Bacilli</taxon>
        <taxon>Lactobacillales</taxon>
        <taxon>Carnobacteriaceae</taxon>
        <taxon>Dolosigranulum</taxon>
    </lineage>
</organism>
<dbReference type="Proteomes" id="UP000315953">
    <property type="component" value="Chromosome"/>
</dbReference>
<dbReference type="InterPro" id="IPR037465">
    <property type="entry name" value="YlxR"/>
</dbReference>
<dbReference type="Proteomes" id="UP000249099">
    <property type="component" value="Unassembled WGS sequence"/>
</dbReference>
<dbReference type="GO" id="GO:0003677">
    <property type="term" value="F:DNA binding"/>
    <property type="evidence" value="ECO:0007669"/>
    <property type="project" value="UniProtKB-KW"/>
</dbReference>
<dbReference type="GeneID" id="42694564"/>
<sequence length="97" mass="10997">MAKKTPMRKCVLSGEMKPKKDMVRIVRNPDKSVAIDPTGKKNGRGAYVSMDLQLLESMKKSAKLSQALNTEVPAEFFEELIDHVDYKLARMELLNDQ</sequence>
<name>A0A1S8KM43_9LACT</name>
<evidence type="ECO:0000259" key="1">
    <source>
        <dbReference type="Pfam" id="PF04296"/>
    </source>
</evidence>
<dbReference type="Proteomes" id="UP000190409">
    <property type="component" value="Unassembled WGS sequence"/>
</dbReference>
<reference evidence="3 7" key="3">
    <citation type="submission" date="2019-07" db="EMBL/GenBank/DDBJ databases">
        <title>Genome assembly of a nasal isolate of Dolosigranulum pigrum from a chronic sinusitis patient.</title>
        <authorList>
            <person name="Baig S."/>
            <person name="Overballe-Petersen S."/>
            <person name="Kaspar U."/>
            <person name="Rendboe A."/>
            <person name="de Man T."/>
            <person name="Liu C."/>
            <person name="Price L.B."/>
            <person name="Stegger M."/>
            <person name="Becker K."/>
            <person name="Skytt Andersen P."/>
        </authorList>
    </citation>
    <scope>NUCLEOTIDE SEQUENCE [LARGE SCALE GENOMIC DNA]</scope>
    <source>
        <strain evidence="3 7">83VPs-KB5</strain>
    </source>
</reference>
<reference evidence="2 5" key="1">
    <citation type="submission" date="2017-01" db="EMBL/GenBank/DDBJ databases">
        <title>Complete Genome Sequence of Dolosigranulum pigrum isolated from a Patient with interstitial lung disease.</title>
        <authorList>
            <person name="Mukhopadhyay R."/>
            <person name="Joaquin J."/>
            <person name="Hogue R."/>
            <person name="Fitzgerald S."/>
            <person name="Jospin G."/>
            <person name="Eisen J.A."/>
            <person name="Chaturvedi V."/>
        </authorList>
    </citation>
    <scope>NUCLEOTIDE SEQUENCE [LARGE SCALE GENOMIC DNA]</scope>
    <source>
        <strain evidence="2 5">15S00348</strain>
    </source>
</reference>
<proteinExistence type="predicted"/>
<gene>
    <name evidence="4" type="ORF">B8A44_06185</name>
    <name evidence="2" type="ORF">BWX42_02585</name>
    <name evidence="3" type="ORF">FNV33_04645</name>
</gene>
<dbReference type="InterPro" id="IPR007393">
    <property type="entry name" value="YlxR_dom"/>
</dbReference>
<dbReference type="Pfam" id="PF04296">
    <property type="entry name" value="YlxR"/>
    <property type="match status" value="1"/>
</dbReference>
<evidence type="ECO:0000313" key="5">
    <source>
        <dbReference type="Proteomes" id="UP000190409"/>
    </source>
</evidence>
<reference evidence="4 6" key="2">
    <citation type="submission" date="2017-03" db="EMBL/GenBank/DDBJ databases">
        <title>wgs assembly of Dolosigranulum pigrum KPL CDC strains.</title>
        <authorList>
            <person name="Brugger S.D."/>
            <person name="Pettigrew M."/>
            <person name="Kong Y."/>
            <person name="Lemon K.P."/>
        </authorList>
    </citation>
    <scope>NUCLEOTIDE SEQUENCE [LARGE SCALE GENOMIC DNA]</scope>
    <source>
        <strain evidence="4 6">KPL1931_CDC4294-98</strain>
    </source>
</reference>
<dbReference type="NCBIfam" id="NF047356">
    <property type="entry name" value="RNA_bind_RnpM"/>
    <property type="match status" value="1"/>
</dbReference>
<accession>A0A1S8KM43</accession>
<evidence type="ECO:0000313" key="7">
    <source>
        <dbReference type="Proteomes" id="UP000315953"/>
    </source>
</evidence>
<evidence type="ECO:0000313" key="3">
    <source>
        <dbReference type="EMBL" id="QDO91379.1"/>
    </source>
</evidence>
<dbReference type="PANTHER" id="PTHR34215:SF1">
    <property type="entry name" value="YLXR DOMAIN-CONTAINING PROTEIN"/>
    <property type="match status" value="1"/>
</dbReference>
<dbReference type="EMBL" id="NAQV01000018">
    <property type="protein sequence ID" value="RAN63067.1"/>
    <property type="molecule type" value="Genomic_DNA"/>
</dbReference>
<dbReference type="InterPro" id="IPR035931">
    <property type="entry name" value="YlxR-like_sf"/>
</dbReference>
<dbReference type="AlphaFoldDB" id="A0A1S8KM43"/>